<evidence type="ECO:0000313" key="3">
    <source>
        <dbReference type="EMBL" id="TYS56987.1"/>
    </source>
</evidence>
<comment type="caution">
    <text evidence="3">The sequence shown here is derived from an EMBL/GenBank/DDBJ whole genome shotgun (WGS) entry which is preliminary data.</text>
</comment>
<dbReference type="InterPro" id="IPR009057">
    <property type="entry name" value="Homeodomain-like_sf"/>
</dbReference>
<dbReference type="Proteomes" id="UP000322997">
    <property type="component" value="Unassembled WGS sequence"/>
</dbReference>
<dbReference type="SUPFAM" id="SSF46689">
    <property type="entry name" value="Homeodomain-like"/>
    <property type="match status" value="1"/>
</dbReference>
<accession>A0A5D4S081</accession>
<name>A0A5D4S081_9BACI</name>
<dbReference type="RefSeq" id="WP_148984647.1">
    <property type="nucleotide sequence ID" value="NZ_JBNILK010000001.1"/>
</dbReference>
<evidence type="ECO:0000259" key="2">
    <source>
        <dbReference type="Pfam" id="PF13022"/>
    </source>
</evidence>
<dbReference type="InterPro" id="IPR024978">
    <property type="entry name" value="Homeodomain_phBC6A51-type"/>
</dbReference>
<feature type="domain" description="Homeodomain phBC6A51-type" evidence="2">
    <location>
        <begin position="4"/>
        <end position="104"/>
    </location>
</feature>
<proteinExistence type="predicted"/>
<gene>
    <name evidence="3" type="ORF">FZC83_05340</name>
</gene>
<dbReference type="Pfam" id="PF13022">
    <property type="entry name" value="HTH_Tnp_1_2"/>
    <property type="match status" value="1"/>
</dbReference>
<dbReference type="Gene3D" id="1.10.10.60">
    <property type="entry name" value="Homeodomain-like"/>
    <property type="match status" value="1"/>
</dbReference>
<protein>
    <submittedName>
        <fullName evidence="3">Helix-turn-helix domain-containing protein</fullName>
    </submittedName>
</protein>
<dbReference type="EMBL" id="VTEQ01000001">
    <property type="protein sequence ID" value="TYS56987.1"/>
    <property type="molecule type" value="Genomic_DNA"/>
</dbReference>
<evidence type="ECO:0000256" key="1">
    <source>
        <dbReference type="SAM" id="MobiDB-lite"/>
    </source>
</evidence>
<evidence type="ECO:0000313" key="4">
    <source>
        <dbReference type="Proteomes" id="UP000322997"/>
    </source>
</evidence>
<organism evidence="3 4">
    <name type="scientific">Rossellomorea marisflavi</name>
    <dbReference type="NCBI Taxonomy" id="189381"/>
    <lineage>
        <taxon>Bacteria</taxon>
        <taxon>Bacillati</taxon>
        <taxon>Bacillota</taxon>
        <taxon>Bacilli</taxon>
        <taxon>Bacillales</taxon>
        <taxon>Bacillaceae</taxon>
        <taxon>Rossellomorea</taxon>
    </lineage>
</organism>
<sequence>MKQLKPEQLTAIKYLAQPKQGGLTHEEIAAEVGVSRQTLYKWRQDVRFSDEVKREISRNTLQHIPDVIATLAKQATKENQPSAKAAELLLKTVSMLNDRLEVDDRSRSANEPKADIDAMKAEIERMRQLK</sequence>
<reference evidence="3 4" key="1">
    <citation type="submission" date="2019-08" db="EMBL/GenBank/DDBJ databases">
        <title>Bacillus genomes from the desert of Cuatro Cienegas, Coahuila.</title>
        <authorList>
            <person name="Olmedo-Alvarez G."/>
        </authorList>
    </citation>
    <scope>NUCLEOTIDE SEQUENCE [LARGE SCALE GENOMIC DNA]</scope>
    <source>
        <strain evidence="3 4">CH108_3D</strain>
    </source>
</reference>
<feature type="region of interest" description="Disordered" evidence="1">
    <location>
        <begin position="100"/>
        <end position="130"/>
    </location>
</feature>
<dbReference type="AlphaFoldDB" id="A0A5D4S081"/>